<evidence type="ECO:0000313" key="6">
    <source>
        <dbReference type="EMBL" id="AMK75493.1"/>
    </source>
</evidence>
<keyword evidence="4 6" id="KW-0238">DNA-binding</keyword>
<dbReference type="GO" id="GO:0006270">
    <property type="term" value="P:DNA replication initiation"/>
    <property type="evidence" value="ECO:0007669"/>
    <property type="project" value="UniProtKB-ARBA"/>
</dbReference>
<dbReference type="AlphaFoldDB" id="A0A140E519"/>
<reference evidence="6 7" key="1">
    <citation type="journal article" date="2015" name="Environ. Microbiol.">
        <title>Methane oxidation coupled to nitrate reduction under hypoxia by the Gammaproteobacterium Methylomonas denitrificans, sp. nov. type strain FJG1.</title>
        <authorList>
            <person name="Kits K.D."/>
            <person name="Klotz M.G."/>
            <person name="Stein L.Y."/>
        </authorList>
    </citation>
    <scope>NUCLEOTIDE SEQUENCE [LARGE SCALE GENOMIC DNA]</scope>
    <source>
        <strain evidence="6 7">FJG1</strain>
    </source>
</reference>
<name>A0A140E519_9GAMM</name>
<accession>A0A140E519</accession>
<dbReference type="GO" id="GO:0005829">
    <property type="term" value="C:cytosol"/>
    <property type="evidence" value="ECO:0007669"/>
    <property type="project" value="TreeGrafter"/>
</dbReference>
<dbReference type="GO" id="GO:0030527">
    <property type="term" value="F:structural constituent of chromatin"/>
    <property type="evidence" value="ECO:0007669"/>
    <property type="project" value="InterPro"/>
</dbReference>
<dbReference type="InterPro" id="IPR010992">
    <property type="entry name" value="IHF-like_DNA-bd_dom_sf"/>
</dbReference>
<dbReference type="Proteomes" id="UP000030512">
    <property type="component" value="Chromosome"/>
</dbReference>
<evidence type="ECO:0000256" key="3">
    <source>
        <dbReference type="ARBA" id="ARBA00023067"/>
    </source>
</evidence>
<dbReference type="InterPro" id="IPR000119">
    <property type="entry name" value="Hist_DNA-bd"/>
</dbReference>
<dbReference type="Pfam" id="PF00216">
    <property type="entry name" value="Bac_DNA_binding"/>
    <property type="match status" value="1"/>
</dbReference>
<gene>
    <name evidence="6" type="ORF">JT25_003140</name>
</gene>
<proteinExistence type="inferred from homology"/>
<dbReference type="Gene3D" id="4.10.520.10">
    <property type="entry name" value="IHF-like DNA-binding proteins"/>
    <property type="match status" value="1"/>
</dbReference>
<dbReference type="FunFam" id="4.10.520.10:FF:000001">
    <property type="entry name" value="DNA-binding protein HU"/>
    <property type="match status" value="1"/>
</dbReference>
<sequence>MNKSDLIDAIASHANLTKADAGRALDGITQSIQTALKAGDSVALVGFGTFEVKERAERAGRNPQTGEAITISAAKLPSFKAGKGLKGAVQ</sequence>
<comment type="function">
    <text evidence="1">Histone-like DNA-binding protein which is capable of wrapping DNA to stabilize it, and thus to prevent its denaturation under extreme environmental conditions.</text>
</comment>
<protein>
    <submittedName>
        <fullName evidence="6">DNA-binding protein HU</fullName>
    </submittedName>
</protein>
<evidence type="ECO:0000313" key="7">
    <source>
        <dbReference type="Proteomes" id="UP000030512"/>
    </source>
</evidence>
<evidence type="ECO:0000256" key="1">
    <source>
        <dbReference type="ARBA" id="ARBA00003819"/>
    </source>
</evidence>
<dbReference type="KEGG" id="mdn:JT25_003140"/>
<dbReference type="GO" id="GO:1990178">
    <property type="term" value="C:HU-DNA complex"/>
    <property type="evidence" value="ECO:0007669"/>
    <property type="project" value="UniProtKB-ARBA"/>
</dbReference>
<dbReference type="GO" id="GO:0042802">
    <property type="term" value="F:identical protein binding"/>
    <property type="evidence" value="ECO:0007669"/>
    <property type="project" value="UniProtKB-ARBA"/>
</dbReference>
<dbReference type="PANTHER" id="PTHR33175:SF3">
    <property type="entry name" value="DNA-BINDING PROTEIN HU-BETA"/>
    <property type="match status" value="1"/>
</dbReference>
<dbReference type="PANTHER" id="PTHR33175">
    <property type="entry name" value="DNA-BINDING PROTEIN HU"/>
    <property type="match status" value="1"/>
</dbReference>
<dbReference type="GO" id="GO:1990103">
    <property type="term" value="C:DnaA-HU complex"/>
    <property type="evidence" value="ECO:0007669"/>
    <property type="project" value="UniProtKB-ARBA"/>
</dbReference>
<dbReference type="SMART" id="SM00411">
    <property type="entry name" value="BHL"/>
    <property type="match status" value="1"/>
</dbReference>
<dbReference type="GO" id="GO:0003677">
    <property type="term" value="F:DNA binding"/>
    <property type="evidence" value="ECO:0007669"/>
    <property type="project" value="UniProtKB-KW"/>
</dbReference>
<dbReference type="STRING" id="1538553.JT25_003140"/>
<evidence type="ECO:0000256" key="4">
    <source>
        <dbReference type="ARBA" id="ARBA00023125"/>
    </source>
</evidence>
<dbReference type="GO" id="GO:0006351">
    <property type="term" value="P:DNA-templated transcription"/>
    <property type="evidence" value="ECO:0007669"/>
    <property type="project" value="UniProtKB-ARBA"/>
</dbReference>
<organism evidence="6 7">
    <name type="scientific">Methylomonas denitrificans</name>
    <dbReference type="NCBI Taxonomy" id="1538553"/>
    <lineage>
        <taxon>Bacteria</taxon>
        <taxon>Pseudomonadati</taxon>
        <taxon>Pseudomonadota</taxon>
        <taxon>Gammaproteobacteria</taxon>
        <taxon>Methylococcales</taxon>
        <taxon>Methylococcaceae</taxon>
        <taxon>Methylomonas</taxon>
    </lineage>
</organism>
<dbReference type="PRINTS" id="PR01727">
    <property type="entry name" value="DNABINDINGHU"/>
</dbReference>
<evidence type="ECO:0000256" key="2">
    <source>
        <dbReference type="ARBA" id="ARBA00010529"/>
    </source>
</evidence>
<dbReference type="SUPFAM" id="SSF47729">
    <property type="entry name" value="IHF-like DNA-binding proteins"/>
    <property type="match status" value="1"/>
</dbReference>
<dbReference type="EMBL" id="CP014476">
    <property type="protein sequence ID" value="AMK75493.1"/>
    <property type="molecule type" value="Genomic_DNA"/>
</dbReference>
<evidence type="ECO:0000256" key="5">
    <source>
        <dbReference type="RuleBase" id="RU003939"/>
    </source>
</evidence>
<dbReference type="CDD" id="cd13831">
    <property type="entry name" value="HU"/>
    <property type="match status" value="1"/>
</dbReference>
<dbReference type="OrthoDB" id="9804203at2"/>
<dbReference type="RefSeq" id="WP_036276288.1">
    <property type="nucleotide sequence ID" value="NZ_CP014476.1"/>
</dbReference>
<dbReference type="InterPro" id="IPR020816">
    <property type="entry name" value="Histone-like_DNA-bd_CS"/>
</dbReference>
<keyword evidence="3" id="KW-0226">DNA condensation</keyword>
<keyword evidence="7" id="KW-1185">Reference proteome</keyword>
<dbReference type="PROSITE" id="PS00045">
    <property type="entry name" value="HISTONE_LIKE"/>
    <property type="match status" value="1"/>
</dbReference>
<comment type="similarity">
    <text evidence="2 5">Belongs to the bacterial histone-like protein family.</text>
</comment>
<dbReference type="GO" id="GO:0030261">
    <property type="term" value="P:chromosome condensation"/>
    <property type="evidence" value="ECO:0007669"/>
    <property type="project" value="UniProtKB-KW"/>
</dbReference>